<evidence type="ECO:0000313" key="2">
    <source>
        <dbReference type="EMBL" id="WGD39057.1"/>
    </source>
</evidence>
<evidence type="ECO:0008006" key="4">
    <source>
        <dbReference type="Google" id="ProtNLM"/>
    </source>
</evidence>
<proteinExistence type="predicted"/>
<reference evidence="2 3" key="1">
    <citation type="submission" date="2023-03" db="EMBL/GenBank/DDBJ databases">
        <authorList>
            <person name="Mo P."/>
        </authorList>
    </citation>
    <scope>NUCLEOTIDE SEQUENCE [LARGE SCALE GENOMIC DNA]</scope>
    <source>
        <strain evidence="2 3">HUAS 5</strain>
    </source>
</reference>
<dbReference type="Proteomes" id="UP001216440">
    <property type="component" value="Chromosome"/>
</dbReference>
<accession>A0ABY8JTR7</accession>
<sequence>MTTPAQGIGAPALGAVVTAHGLMAGPVTGAAVLGGFLVLVAVVGLVVLMPLHRADREAAHPVPAPVREPARTDSA</sequence>
<feature type="transmembrane region" description="Helical" evidence="1">
    <location>
        <begin position="30"/>
        <end position="51"/>
    </location>
</feature>
<evidence type="ECO:0000256" key="1">
    <source>
        <dbReference type="SAM" id="Phobius"/>
    </source>
</evidence>
<keyword evidence="3" id="KW-1185">Reference proteome</keyword>
<dbReference type="EMBL" id="CP121682">
    <property type="protein sequence ID" value="WGD39057.1"/>
    <property type="molecule type" value="Genomic_DNA"/>
</dbReference>
<dbReference type="RefSeq" id="WP_279331982.1">
    <property type="nucleotide sequence ID" value="NZ_CP121682.1"/>
</dbReference>
<evidence type="ECO:0000313" key="3">
    <source>
        <dbReference type="Proteomes" id="UP001216440"/>
    </source>
</evidence>
<protein>
    <recommendedName>
        <fullName evidence="4">MFS transporter</fullName>
    </recommendedName>
</protein>
<name>A0ABY8JTR7_9ACTN</name>
<keyword evidence="1" id="KW-0812">Transmembrane</keyword>
<organism evidence="2 3">
    <name type="scientific">Streptomyces cathayae</name>
    <dbReference type="NCBI Taxonomy" id="3031124"/>
    <lineage>
        <taxon>Bacteria</taxon>
        <taxon>Bacillati</taxon>
        <taxon>Actinomycetota</taxon>
        <taxon>Actinomycetes</taxon>
        <taxon>Kitasatosporales</taxon>
        <taxon>Streptomycetaceae</taxon>
        <taxon>Streptomyces</taxon>
    </lineage>
</organism>
<gene>
    <name evidence="2" type="ORF">PYS65_02110</name>
</gene>
<keyword evidence="1" id="KW-1133">Transmembrane helix</keyword>
<keyword evidence="1" id="KW-0472">Membrane</keyword>